<protein>
    <recommendedName>
        <fullName evidence="1">F-box domain-containing protein</fullName>
    </recommendedName>
</protein>
<dbReference type="EMBL" id="KN823623">
    <property type="protein sequence ID" value="KIO16241.1"/>
    <property type="molecule type" value="Genomic_DNA"/>
</dbReference>
<keyword evidence="3" id="KW-1185">Reference proteome</keyword>
<dbReference type="CDD" id="cd09917">
    <property type="entry name" value="F-box_SF"/>
    <property type="match status" value="1"/>
</dbReference>
<evidence type="ECO:0000259" key="1">
    <source>
        <dbReference type="PROSITE" id="PS50181"/>
    </source>
</evidence>
<evidence type="ECO:0000313" key="3">
    <source>
        <dbReference type="Proteomes" id="UP000054248"/>
    </source>
</evidence>
<dbReference type="HOGENOM" id="CLU_058886_0_0_1"/>
<proteinExistence type="predicted"/>
<dbReference type="InterPro" id="IPR036047">
    <property type="entry name" value="F-box-like_dom_sf"/>
</dbReference>
<dbReference type="STRING" id="1051891.A0A0C3Q150"/>
<dbReference type="OrthoDB" id="550575at2759"/>
<dbReference type="InterPro" id="IPR011047">
    <property type="entry name" value="Quinoprotein_ADH-like_sf"/>
</dbReference>
<evidence type="ECO:0000313" key="2">
    <source>
        <dbReference type="EMBL" id="KIO16241.1"/>
    </source>
</evidence>
<reference evidence="2 3" key="1">
    <citation type="submission" date="2014-04" db="EMBL/GenBank/DDBJ databases">
        <authorList>
            <consortium name="DOE Joint Genome Institute"/>
            <person name="Kuo A."/>
            <person name="Girlanda M."/>
            <person name="Perotto S."/>
            <person name="Kohler A."/>
            <person name="Nagy L.G."/>
            <person name="Floudas D."/>
            <person name="Copeland A."/>
            <person name="Barry K.W."/>
            <person name="Cichocki N."/>
            <person name="Veneault-Fourrey C."/>
            <person name="LaButti K."/>
            <person name="Lindquist E.A."/>
            <person name="Lipzen A."/>
            <person name="Lundell T."/>
            <person name="Morin E."/>
            <person name="Murat C."/>
            <person name="Sun H."/>
            <person name="Tunlid A."/>
            <person name="Henrissat B."/>
            <person name="Grigoriev I.V."/>
            <person name="Hibbett D.S."/>
            <person name="Martin F."/>
            <person name="Nordberg H.P."/>
            <person name="Cantor M.N."/>
            <person name="Hua S.X."/>
        </authorList>
    </citation>
    <scope>NUCLEOTIDE SEQUENCE [LARGE SCALE GENOMIC DNA]</scope>
    <source>
        <strain evidence="2 3">MUT 4182</strain>
    </source>
</reference>
<dbReference type="AlphaFoldDB" id="A0A0C3Q150"/>
<dbReference type="InterPro" id="IPR001810">
    <property type="entry name" value="F-box_dom"/>
</dbReference>
<organism evidence="2 3">
    <name type="scientific">Tulasnella calospora MUT 4182</name>
    <dbReference type="NCBI Taxonomy" id="1051891"/>
    <lineage>
        <taxon>Eukaryota</taxon>
        <taxon>Fungi</taxon>
        <taxon>Dikarya</taxon>
        <taxon>Basidiomycota</taxon>
        <taxon>Agaricomycotina</taxon>
        <taxon>Agaricomycetes</taxon>
        <taxon>Cantharellales</taxon>
        <taxon>Tulasnellaceae</taxon>
        <taxon>Tulasnella</taxon>
    </lineage>
</organism>
<accession>A0A0C3Q150</accession>
<dbReference type="PROSITE" id="PS50181">
    <property type="entry name" value="FBOX"/>
    <property type="match status" value="1"/>
</dbReference>
<sequence>MSIDTLPPEILIRVLYYLTLQNIASFNLTSKYCHDVVSTNENAVYQAAAMLHDFTESPGPRSHSTLLMDLVRRPDATGWLENVTSWKEFCKRHSLREHAWTGMHLGSTSPERLSLKMPLPRVLTNVHRFKVDEVERTVICSTALGGLLVVSIDTEEVLWQLPQLYVSPYAHVEFDQGFIVFTRRDNAVEVWRRSADSFKRSTYLTCNPAFTQVIASPYPVPRFPERFPPIFDEDSISRPTRDPPPSLPRRGVYLPFALLSPPARTRASRFVYPHLLLASEAARKAYIWDVPTSSLIQTIEINPPPQPENFGLPEAIYYVDLNQEFVLVCWAFSLVVHHRGPQNRSETSVADNVAFSVGLDSMTESDPSRSFIGLIPCPIFLVNLPSPMKLGLEGSVPQTSFATTYPVTQVYSQLYGTTPLLVRPIQQYIGP</sequence>
<reference evidence="3" key="2">
    <citation type="submission" date="2015-01" db="EMBL/GenBank/DDBJ databases">
        <title>Evolutionary Origins and Diversification of the Mycorrhizal Mutualists.</title>
        <authorList>
            <consortium name="DOE Joint Genome Institute"/>
            <consortium name="Mycorrhizal Genomics Consortium"/>
            <person name="Kohler A."/>
            <person name="Kuo A."/>
            <person name="Nagy L.G."/>
            <person name="Floudas D."/>
            <person name="Copeland A."/>
            <person name="Barry K.W."/>
            <person name="Cichocki N."/>
            <person name="Veneault-Fourrey C."/>
            <person name="LaButti K."/>
            <person name="Lindquist E.A."/>
            <person name="Lipzen A."/>
            <person name="Lundell T."/>
            <person name="Morin E."/>
            <person name="Murat C."/>
            <person name="Riley R."/>
            <person name="Ohm R."/>
            <person name="Sun H."/>
            <person name="Tunlid A."/>
            <person name="Henrissat B."/>
            <person name="Grigoriev I.V."/>
            <person name="Hibbett D.S."/>
            <person name="Martin F."/>
        </authorList>
    </citation>
    <scope>NUCLEOTIDE SEQUENCE [LARGE SCALE GENOMIC DNA]</scope>
    <source>
        <strain evidence="3">MUT 4182</strain>
    </source>
</reference>
<dbReference type="SUPFAM" id="SSF81383">
    <property type="entry name" value="F-box domain"/>
    <property type="match status" value="1"/>
</dbReference>
<dbReference type="SUPFAM" id="SSF50998">
    <property type="entry name" value="Quinoprotein alcohol dehydrogenase-like"/>
    <property type="match status" value="1"/>
</dbReference>
<gene>
    <name evidence="2" type="ORF">M407DRAFT_34111</name>
</gene>
<dbReference type="Gene3D" id="1.20.1280.50">
    <property type="match status" value="1"/>
</dbReference>
<feature type="domain" description="F-box" evidence="1">
    <location>
        <begin position="1"/>
        <end position="48"/>
    </location>
</feature>
<dbReference type="Proteomes" id="UP000054248">
    <property type="component" value="Unassembled WGS sequence"/>
</dbReference>
<name>A0A0C3Q150_9AGAM</name>